<dbReference type="Proteomes" id="UP000241462">
    <property type="component" value="Unassembled WGS sequence"/>
</dbReference>
<reference evidence="2 3" key="1">
    <citation type="journal article" date="2018" name="Mycol. Prog.">
        <title>Coniella lustricola, a new species from submerged detritus.</title>
        <authorList>
            <person name="Raudabaugh D.B."/>
            <person name="Iturriaga T."/>
            <person name="Carver A."/>
            <person name="Mondo S."/>
            <person name="Pangilinan J."/>
            <person name="Lipzen A."/>
            <person name="He G."/>
            <person name="Amirebrahimi M."/>
            <person name="Grigoriev I.V."/>
            <person name="Miller A.N."/>
        </authorList>
    </citation>
    <scope>NUCLEOTIDE SEQUENCE [LARGE SCALE GENOMIC DNA]</scope>
    <source>
        <strain evidence="2 3">B22-T-1</strain>
    </source>
</reference>
<evidence type="ECO:0000256" key="1">
    <source>
        <dbReference type="SAM" id="MobiDB-lite"/>
    </source>
</evidence>
<dbReference type="EMBL" id="KZ678418">
    <property type="protein sequence ID" value="PSR90506.1"/>
    <property type="molecule type" value="Genomic_DNA"/>
</dbReference>
<dbReference type="STRING" id="2025994.A0A2T3ABM0"/>
<gene>
    <name evidence="2" type="ORF">BD289DRAFT_430659</name>
</gene>
<feature type="region of interest" description="Disordered" evidence="1">
    <location>
        <begin position="274"/>
        <end position="302"/>
    </location>
</feature>
<name>A0A2T3ABM0_9PEZI</name>
<feature type="compositionally biased region" description="Basic and acidic residues" evidence="1">
    <location>
        <begin position="63"/>
        <end position="83"/>
    </location>
</feature>
<feature type="compositionally biased region" description="Low complexity" evidence="1">
    <location>
        <begin position="104"/>
        <end position="113"/>
    </location>
</feature>
<accession>A0A2T3ABM0</accession>
<dbReference type="AlphaFoldDB" id="A0A2T3ABM0"/>
<dbReference type="InParanoid" id="A0A2T3ABM0"/>
<feature type="region of interest" description="Disordered" evidence="1">
    <location>
        <begin position="156"/>
        <end position="259"/>
    </location>
</feature>
<proteinExistence type="predicted"/>
<dbReference type="OrthoDB" id="4448936at2759"/>
<evidence type="ECO:0000313" key="2">
    <source>
        <dbReference type="EMBL" id="PSR90506.1"/>
    </source>
</evidence>
<feature type="region of interest" description="Disordered" evidence="1">
    <location>
        <begin position="62"/>
        <end position="113"/>
    </location>
</feature>
<feature type="compositionally biased region" description="Low complexity" evidence="1">
    <location>
        <begin position="159"/>
        <end position="180"/>
    </location>
</feature>
<evidence type="ECO:0000313" key="3">
    <source>
        <dbReference type="Proteomes" id="UP000241462"/>
    </source>
</evidence>
<organism evidence="2 3">
    <name type="scientific">Coniella lustricola</name>
    <dbReference type="NCBI Taxonomy" id="2025994"/>
    <lineage>
        <taxon>Eukaryota</taxon>
        <taxon>Fungi</taxon>
        <taxon>Dikarya</taxon>
        <taxon>Ascomycota</taxon>
        <taxon>Pezizomycotina</taxon>
        <taxon>Sordariomycetes</taxon>
        <taxon>Sordariomycetidae</taxon>
        <taxon>Diaporthales</taxon>
        <taxon>Schizoparmaceae</taxon>
        <taxon>Coniella</taxon>
    </lineage>
</organism>
<keyword evidence="3" id="KW-1185">Reference proteome</keyword>
<feature type="region of interest" description="Disordered" evidence="1">
    <location>
        <begin position="1"/>
        <end position="35"/>
    </location>
</feature>
<feature type="compositionally biased region" description="Polar residues" evidence="1">
    <location>
        <begin position="225"/>
        <end position="241"/>
    </location>
</feature>
<feature type="region of interest" description="Disordered" evidence="1">
    <location>
        <begin position="427"/>
        <end position="458"/>
    </location>
</feature>
<feature type="compositionally biased region" description="Acidic residues" evidence="1">
    <location>
        <begin position="84"/>
        <end position="98"/>
    </location>
</feature>
<protein>
    <submittedName>
        <fullName evidence="2">Uncharacterized protein</fullName>
    </submittedName>
</protein>
<sequence length="478" mass="52626">MNFHISPFSPLRPHFSSPATLATPRPGSSGRRHHHDLADHDSAWASLGPNGSAPVRIAVQGPRADDMKTDPPCRDSHRSHNSDLDLDFDLDDNDDNDDDHSATDDSLSDASVDNIAQDSRDVLVQRLNDLADKLSAADVRATSIEALHRQVDNMERIVRGASRSRSASRHSASTRRGSTSLRSASPHRPHSLYLPPSGTGGVAESPRGRVMTHMSPISPSWLMSRFQQGHHQTKSQKQSMAEEQENHEQDNDGQIPGRHVSASSALVNPKLHASDVPQLTAPALPRRPESVDASTSTTPPDLASDVAETVVLEAEKLCTEMATVIESLRARREESDHIHTILIEREKLAHQRLQQAATLAATQQHQKQVAQIVAHHETELRHLRVQLRAIEVNCMGYVPADAHADLDRSIRSWKDNWYRRRELCTGAEGHSESGDDDDEESDYTSSGDGFGSPHSSLAARMDRYRSTVNVPSIILTSP</sequence>